<dbReference type="GO" id="GO:0006357">
    <property type="term" value="P:regulation of transcription by RNA polymerase II"/>
    <property type="evidence" value="ECO:0007669"/>
    <property type="project" value="TreeGrafter"/>
</dbReference>
<dbReference type="GO" id="GO:0016787">
    <property type="term" value="F:hydrolase activity"/>
    <property type="evidence" value="ECO:0007669"/>
    <property type="project" value="UniProtKB-KW"/>
</dbReference>
<keyword evidence="2" id="KW-0378">Hydrolase</keyword>
<gene>
    <name evidence="2" type="ORF">ENW55_01715</name>
</gene>
<accession>A0A832MP65</accession>
<reference evidence="2" key="1">
    <citation type="journal article" date="2020" name="mSystems">
        <title>Genome- and Community-Level Interaction Insights into Carbon Utilization and Element Cycling Functions of Hydrothermarchaeota in Hydrothermal Sediment.</title>
        <authorList>
            <person name="Zhou Z."/>
            <person name="Liu Y."/>
            <person name="Xu W."/>
            <person name="Pan J."/>
            <person name="Luo Z.H."/>
            <person name="Li M."/>
        </authorList>
    </citation>
    <scope>NUCLEOTIDE SEQUENCE [LARGE SCALE GENOMIC DNA]</scope>
    <source>
        <strain evidence="2">SpSt-86</strain>
    </source>
</reference>
<sequence>MVAVVDLGSNSFILLVQHEGETLLEEVYEVGLKSIGDEDEAFESASRVVSQIKAKVSDVPIHVFGTAIFREKPHLFERIVRKFGLKGEILSEEDEAYFTYMSVDPSFEKDITVFDLGGGSLEVVRKDWFMSLPLGTHVLNNLFDLSLPSIQQFEDALRHVEEMLPSFTNPVGIGGSFVAIASMRIGKWDLKAVEGFILTHHDVEAVIQQLRGNTFEQVRGWNIIPAGREKTIVAGCAVALAIAKRGSIKVSTKGFRHTLARMLEEGGIQRPWVRGR</sequence>
<feature type="domain" description="Ppx/GppA phosphatase N-terminal" evidence="1">
    <location>
        <begin position="60"/>
        <end position="244"/>
    </location>
</feature>
<organism evidence="2">
    <name type="scientific">Pseudothermotoga hypogea</name>
    <dbReference type="NCBI Taxonomy" id="57487"/>
    <lineage>
        <taxon>Bacteria</taxon>
        <taxon>Thermotogati</taxon>
        <taxon>Thermotogota</taxon>
        <taxon>Thermotogae</taxon>
        <taxon>Thermotogales</taxon>
        <taxon>Thermotogaceae</taxon>
        <taxon>Pseudothermotoga</taxon>
    </lineage>
</organism>
<dbReference type="EMBL" id="DTKQ01000014">
    <property type="protein sequence ID" value="HGZ78687.1"/>
    <property type="molecule type" value="Genomic_DNA"/>
</dbReference>
<comment type="caution">
    <text evidence="2">The sequence shown here is derived from an EMBL/GenBank/DDBJ whole genome shotgun (WGS) entry which is preliminary data.</text>
</comment>
<dbReference type="Gene3D" id="3.30.420.40">
    <property type="match status" value="1"/>
</dbReference>
<dbReference type="InterPro" id="IPR003695">
    <property type="entry name" value="Ppx_GppA_N"/>
</dbReference>
<dbReference type="Gene3D" id="3.30.420.150">
    <property type="entry name" value="Exopolyphosphatase. Domain 2"/>
    <property type="match status" value="1"/>
</dbReference>
<evidence type="ECO:0000259" key="1">
    <source>
        <dbReference type="Pfam" id="PF02541"/>
    </source>
</evidence>
<dbReference type="AlphaFoldDB" id="A0A832MP65"/>
<protein>
    <submittedName>
        <fullName evidence="2">Guanosine polyphosphate pyrophosphohydrolase</fullName>
    </submittedName>
</protein>
<dbReference type="InterPro" id="IPR050273">
    <property type="entry name" value="GppA/Ppx_hydrolase"/>
</dbReference>
<dbReference type="InterPro" id="IPR043129">
    <property type="entry name" value="ATPase_NBD"/>
</dbReference>
<name>A0A832MP65_9THEM</name>
<dbReference type="SUPFAM" id="SSF53067">
    <property type="entry name" value="Actin-like ATPase domain"/>
    <property type="match status" value="2"/>
</dbReference>
<proteinExistence type="predicted"/>
<dbReference type="PANTHER" id="PTHR30005">
    <property type="entry name" value="EXOPOLYPHOSPHATASE"/>
    <property type="match status" value="1"/>
</dbReference>
<dbReference type="PANTHER" id="PTHR30005:SF0">
    <property type="entry name" value="RETROGRADE REGULATION PROTEIN 2"/>
    <property type="match status" value="1"/>
</dbReference>
<evidence type="ECO:0000313" key="2">
    <source>
        <dbReference type="EMBL" id="HGZ78687.1"/>
    </source>
</evidence>
<dbReference type="Pfam" id="PF02541">
    <property type="entry name" value="Ppx-GppA"/>
    <property type="match status" value="1"/>
</dbReference>